<dbReference type="RefSeq" id="WP_246127086.1">
    <property type="nucleotide sequence ID" value="NZ_BIFH01000031.1"/>
</dbReference>
<evidence type="ECO:0000313" key="1">
    <source>
        <dbReference type="EMBL" id="GCD99256.1"/>
    </source>
</evidence>
<dbReference type="Proteomes" id="UP000286931">
    <property type="component" value="Unassembled WGS sequence"/>
</dbReference>
<keyword evidence="2" id="KW-1185">Reference proteome</keyword>
<organism evidence="1 2">
    <name type="scientific">Embleya hyalina</name>
    <dbReference type="NCBI Taxonomy" id="516124"/>
    <lineage>
        <taxon>Bacteria</taxon>
        <taxon>Bacillati</taxon>
        <taxon>Actinomycetota</taxon>
        <taxon>Actinomycetes</taxon>
        <taxon>Kitasatosporales</taxon>
        <taxon>Streptomycetaceae</taxon>
        <taxon>Embleya</taxon>
    </lineage>
</organism>
<protein>
    <recommendedName>
        <fullName evidence="3">Protein kinase domain-containing protein</fullName>
    </recommendedName>
</protein>
<dbReference type="Gene3D" id="1.10.510.10">
    <property type="entry name" value="Transferase(Phosphotransferase) domain 1"/>
    <property type="match status" value="1"/>
</dbReference>
<evidence type="ECO:0000313" key="2">
    <source>
        <dbReference type="Proteomes" id="UP000286931"/>
    </source>
</evidence>
<dbReference type="SUPFAM" id="SSF56112">
    <property type="entry name" value="Protein kinase-like (PK-like)"/>
    <property type="match status" value="1"/>
</dbReference>
<name>A0A401YXB9_9ACTN</name>
<reference evidence="1 2" key="1">
    <citation type="submission" date="2018-12" db="EMBL/GenBank/DDBJ databases">
        <title>Draft genome sequence of Embleya hyalina NBRC 13850T.</title>
        <authorList>
            <person name="Komaki H."/>
            <person name="Hosoyama A."/>
            <person name="Kimura A."/>
            <person name="Ichikawa N."/>
            <person name="Tamura T."/>
        </authorList>
    </citation>
    <scope>NUCLEOTIDE SEQUENCE [LARGE SCALE GENOMIC DNA]</scope>
    <source>
        <strain evidence="1 2">NBRC 13850</strain>
    </source>
</reference>
<dbReference type="InterPro" id="IPR011009">
    <property type="entry name" value="Kinase-like_dom_sf"/>
</dbReference>
<dbReference type="AlphaFoldDB" id="A0A401YXB9"/>
<sequence length="276" mass="30156">MDPLLDAAVRALGVADEPRPLTAYHDTAWRVGPWKIKTATAPAARAALLHEVRAVRLLHAQGLHPADGRYGHVGEDLWTAVEFLAGVDLWQWCAPGRTTPDPDFAPRLLDIAHRAFAVLGRLHAAGWRHGDIQPWNILITPTDDVAFIDHEYAHHRDLLPLAGPYRGGMDHATVPDVARRLLATTPDVHIHLSPADEHHALAAALRWAWTGTTPETPRDVGPGVTLEDLLEDIAIGRHRIPLTDARPWPHASLEALIEDAMAPNRATRAGATAHPA</sequence>
<evidence type="ECO:0008006" key="3">
    <source>
        <dbReference type="Google" id="ProtNLM"/>
    </source>
</evidence>
<accession>A0A401YXB9</accession>
<comment type="caution">
    <text evidence="1">The sequence shown here is derived from an EMBL/GenBank/DDBJ whole genome shotgun (WGS) entry which is preliminary data.</text>
</comment>
<gene>
    <name evidence="1" type="ORF">EHYA_06970</name>
</gene>
<dbReference type="EMBL" id="BIFH01000031">
    <property type="protein sequence ID" value="GCD99256.1"/>
    <property type="molecule type" value="Genomic_DNA"/>
</dbReference>
<proteinExistence type="predicted"/>